<sequence length="268" mass="30326">MIVMKQRTWQRKEKLDVYQTVQGHPVFCEVRHAEANATPAVFVHGAGGSHQIWRHQFDLLKDRPAYFVDLPGHGQSGGQALTSVKEMADWLSEWLKQAVGEKPVILVGHSMGGAIAQWMALHYPQQIKAIILVTTGSRLKVNPQFLQDLEQGIYDPSSMRRSFSPHTDAELIEAEIERRKGNISVEVIRNDYLACNAFDLRNDIHQISCPALIIAGEDDQSTPPFYSTYMAEQIPGAQLVILPKAGHYVMLEQTDRFNQELLSFINRY</sequence>
<dbReference type="EMBL" id="LZRT01000130">
    <property type="protein sequence ID" value="OUM84408.1"/>
    <property type="molecule type" value="Genomic_DNA"/>
</dbReference>
<dbReference type="SUPFAM" id="SSF53474">
    <property type="entry name" value="alpha/beta-Hydrolases"/>
    <property type="match status" value="1"/>
</dbReference>
<evidence type="ECO:0000313" key="2">
    <source>
        <dbReference type="EMBL" id="OUM84408.1"/>
    </source>
</evidence>
<proteinExistence type="predicted"/>
<dbReference type="Proteomes" id="UP000196475">
    <property type="component" value="Unassembled WGS sequence"/>
</dbReference>
<dbReference type="AlphaFoldDB" id="A0A1Y3PH36"/>
<dbReference type="InterPro" id="IPR050266">
    <property type="entry name" value="AB_hydrolase_sf"/>
</dbReference>
<comment type="caution">
    <text evidence="2">The sequence shown here is derived from an EMBL/GenBank/DDBJ whole genome shotgun (WGS) entry which is preliminary data.</text>
</comment>
<evidence type="ECO:0000313" key="3">
    <source>
        <dbReference type="Proteomes" id="UP000196475"/>
    </source>
</evidence>
<feature type="domain" description="AB hydrolase-1" evidence="1">
    <location>
        <begin position="41"/>
        <end position="259"/>
    </location>
</feature>
<gene>
    <name evidence="2" type="ORF">BAA01_00880</name>
</gene>
<dbReference type="InterPro" id="IPR000073">
    <property type="entry name" value="AB_hydrolase_1"/>
</dbReference>
<evidence type="ECO:0000259" key="1">
    <source>
        <dbReference type="Pfam" id="PF12697"/>
    </source>
</evidence>
<dbReference type="Gene3D" id="3.40.50.1820">
    <property type="entry name" value="alpha/beta hydrolase"/>
    <property type="match status" value="1"/>
</dbReference>
<reference evidence="3" key="1">
    <citation type="submission" date="2016-06" db="EMBL/GenBank/DDBJ databases">
        <authorList>
            <person name="Nascimento L."/>
            <person name="Pereira R.V."/>
            <person name="Martins L.F."/>
            <person name="Quaggio R.B."/>
            <person name="Silva A.M."/>
            <person name="Setubal J.C."/>
        </authorList>
    </citation>
    <scope>NUCLEOTIDE SEQUENCE [LARGE SCALE GENOMIC DNA]</scope>
</reference>
<dbReference type="PANTHER" id="PTHR43798">
    <property type="entry name" value="MONOACYLGLYCEROL LIPASE"/>
    <property type="match status" value="1"/>
</dbReference>
<dbReference type="PRINTS" id="PR00111">
    <property type="entry name" value="ABHYDROLASE"/>
</dbReference>
<protein>
    <recommendedName>
        <fullName evidence="1">AB hydrolase-1 domain-containing protein</fullName>
    </recommendedName>
</protein>
<organism evidence="2 3">
    <name type="scientific">Bacillus thermozeamaize</name>
    <dbReference type="NCBI Taxonomy" id="230954"/>
    <lineage>
        <taxon>Bacteria</taxon>
        <taxon>Bacillati</taxon>
        <taxon>Bacillota</taxon>
        <taxon>Bacilli</taxon>
        <taxon>Bacillales</taxon>
        <taxon>Bacillaceae</taxon>
        <taxon>Bacillus</taxon>
    </lineage>
</organism>
<accession>A0A1Y3PH36</accession>
<dbReference type="InterPro" id="IPR029058">
    <property type="entry name" value="AB_hydrolase_fold"/>
</dbReference>
<name>A0A1Y3PH36_9BACI</name>
<dbReference type="Pfam" id="PF12697">
    <property type="entry name" value="Abhydrolase_6"/>
    <property type="match status" value="1"/>
</dbReference>